<dbReference type="InParanoid" id="A0A6P8QME3"/>
<proteinExistence type="predicted"/>
<reference evidence="6" key="1">
    <citation type="submission" date="2025-08" db="UniProtKB">
        <authorList>
            <consortium name="RefSeq"/>
        </authorList>
    </citation>
    <scope>IDENTIFICATION</scope>
</reference>
<dbReference type="CTD" id="392843"/>
<dbReference type="InterPro" id="IPR000048">
    <property type="entry name" value="IQ_motif_EF-hand-BS"/>
</dbReference>
<dbReference type="Pfam" id="PF00004">
    <property type="entry name" value="AAA"/>
    <property type="match status" value="1"/>
</dbReference>
<evidence type="ECO:0000256" key="2">
    <source>
        <dbReference type="ARBA" id="ARBA00022840"/>
    </source>
</evidence>
<dbReference type="Gene3D" id="1.10.8.60">
    <property type="match status" value="1"/>
</dbReference>
<gene>
    <name evidence="6" type="primary">IQCA1L</name>
</gene>
<keyword evidence="2" id="KW-0067">ATP-binding</keyword>
<dbReference type="InterPro" id="IPR052267">
    <property type="entry name" value="N-DRC_Component"/>
</dbReference>
<feature type="compositionally biased region" description="Basic and acidic residues" evidence="3">
    <location>
        <begin position="804"/>
        <end position="820"/>
    </location>
</feature>
<dbReference type="RefSeq" id="XP_033788643.1">
    <property type="nucleotide sequence ID" value="XM_033932752.1"/>
</dbReference>
<feature type="region of interest" description="Disordered" evidence="3">
    <location>
        <begin position="451"/>
        <end position="482"/>
    </location>
</feature>
<dbReference type="SUPFAM" id="SSF52540">
    <property type="entry name" value="P-loop containing nucleoside triphosphate hydrolases"/>
    <property type="match status" value="1"/>
</dbReference>
<sequence length="820" mass="95185">MSHRYYAQMWVESHQALKELFADEMPQMTARPEKDRKVFLQMIASLYVRYLQTFQKLETTYDQMVHPQKRRVVRQVLDGVMGRLMELKNEMVQAEFSEYQYIDDVVQDFKLTPHDLEVPVPKYFLQEREQDLEERRQMLAELLLMAQKKPPTQISSRTMSQEEAVRLIQIAERGRQGRLRSKLMRELQEDEKRKRKSKGVIITDVIRERASIMIQKIWRGFIQRRKTKQAREQEMVFIGMVHDPQLKESSPTKIQTILTEEFRRSMRKEQEVDYQLALSSIKQMLHKDEGPQMQDLMKDQIRQWFIECHDYTGRFPDFPDEIDGGSQLIFAEKTPQQVKEEMKRKEAEKQAKKDKKAKEKKEGKAKGKEKEKKEEDHGLVLGPSKFLPEVTEGDKTYKKIWRNREKSLNLNQSFDAELIKEEKRKEVEQEIRVQVDELMREELQRLKMAVDKDMGVTRKGKAKGKKGKKKGKKGKKEKDLTPNRTLESLIEELVMQGLMKQATDVSISDYKGDYSYLGSTLRMANMEPMPSVIDLRQNITLTAILPLGSVIVHEKAPLVKSILLAGPAGIGKRMLVHAICTESGSNFFDLSPENTVGKYPGKSGLQMLMHMVFKVAKILQPSVVWIGDAEKVFYKKVPKEEKELEPKRLKKDLLKVLKMIKAEHRVLIVGTSEKPYLAEIKSFCKMFQKIFMIPRPDYASRFVTWKELIQNHGGLFTSSLNLSALAKMSDGYCQGAIVQAVQSVLRGRRLSLQATKPLAAAEFLLHLARYDPIFKEEEEILKDWYGKTPLSKKRQKAAQARIETPSKGKEKKGKEKKGAR</sequence>
<feature type="region of interest" description="Disordered" evidence="3">
    <location>
        <begin position="790"/>
        <end position="820"/>
    </location>
</feature>
<organism evidence="5 6">
    <name type="scientific">Geotrypetes seraphini</name>
    <name type="common">Gaboon caecilian</name>
    <name type="synonym">Caecilia seraphini</name>
    <dbReference type="NCBI Taxonomy" id="260995"/>
    <lineage>
        <taxon>Eukaryota</taxon>
        <taxon>Metazoa</taxon>
        <taxon>Chordata</taxon>
        <taxon>Craniata</taxon>
        <taxon>Vertebrata</taxon>
        <taxon>Euteleostomi</taxon>
        <taxon>Amphibia</taxon>
        <taxon>Gymnophiona</taxon>
        <taxon>Geotrypetes</taxon>
    </lineage>
</organism>
<keyword evidence="1" id="KW-0547">Nucleotide-binding</keyword>
<dbReference type="PANTHER" id="PTHR14690">
    <property type="entry name" value="IQ MOTIF CONTAINING WITH AAA DOMAIN 1"/>
    <property type="match status" value="1"/>
</dbReference>
<name>A0A6P8QME3_GEOSA</name>
<evidence type="ECO:0000259" key="4">
    <source>
        <dbReference type="Pfam" id="PF00004"/>
    </source>
</evidence>
<feature type="compositionally biased region" description="Basic and acidic residues" evidence="3">
    <location>
        <begin position="338"/>
        <end position="377"/>
    </location>
</feature>
<dbReference type="GO" id="GO:0005524">
    <property type="term" value="F:ATP binding"/>
    <property type="evidence" value="ECO:0007669"/>
    <property type="project" value="UniProtKB-KW"/>
</dbReference>
<dbReference type="GO" id="GO:0016887">
    <property type="term" value="F:ATP hydrolysis activity"/>
    <property type="evidence" value="ECO:0007669"/>
    <property type="project" value="InterPro"/>
</dbReference>
<feature type="region of interest" description="Disordered" evidence="3">
    <location>
        <begin position="332"/>
        <end position="377"/>
    </location>
</feature>
<evidence type="ECO:0000313" key="6">
    <source>
        <dbReference type="RefSeq" id="XP_033788643.1"/>
    </source>
</evidence>
<evidence type="ECO:0000256" key="3">
    <source>
        <dbReference type="SAM" id="MobiDB-lite"/>
    </source>
</evidence>
<dbReference type="AlphaFoldDB" id="A0A6P8QME3"/>
<protein>
    <submittedName>
        <fullName evidence="6">IQ and AAA domain-containing protein 1-like</fullName>
    </submittedName>
</protein>
<dbReference type="OrthoDB" id="3046016at2759"/>
<dbReference type="GeneID" id="117354782"/>
<evidence type="ECO:0000256" key="1">
    <source>
        <dbReference type="ARBA" id="ARBA00022741"/>
    </source>
</evidence>
<keyword evidence="5" id="KW-1185">Reference proteome</keyword>
<feature type="compositionally biased region" description="Basic residues" evidence="3">
    <location>
        <begin position="458"/>
        <end position="475"/>
    </location>
</feature>
<dbReference type="Proteomes" id="UP000515159">
    <property type="component" value="Chromosome 2"/>
</dbReference>
<dbReference type="Gene3D" id="3.40.50.300">
    <property type="entry name" value="P-loop containing nucleotide triphosphate hydrolases"/>
    <property type="match status" value="1"/>
</dbReference>
<dbReference type="PANTHER" id="PTHR14690:SF10">
    <property type="entry name" value="IQ AND AAA DOMAIN-CONTAINING PROTEIN-LIKE"/>
    <property type="match status" value="1"/>
</dbReference>
<dbReference type="KEGG" id="gsh:117354782"/>
<dbReference type="InterPro" id="IPR027417">
    <property type="entry name" value="P-loop_NTPase"/>
</dbReference>
<dbReference type="FunFam" id="1.10.8.60:FF:000064">
    <property type="entry name" value="IQ motif containing with AAA domain 1"/>
    <property type="match status" value="1"/>
</dbReference>
<evidence type="ECO:0000313" key="5">
    <source>
        <dbReference type="Proteomes" id="UP000515159"/>
    </source>
</evidence>
<dbReference type="SMART" id="SM00015">
    <property type="entry name" value="IQ"/>
    <property type="match status" value="1"/>
</dbReference>
<dbReference type="InterPro" id="IPR003959">
    <property type="entry name" value="ATPase_AAA_core"/>
</dbReference>
<feature type="domain" description="ATPase AAA-type core" evidence="4">
    <location>
        <begin position="562"/>
        <end position="677"/>
    </location>
</feature>
<dbReference type="PROSITE" id="PS50096">
    <property type="entry name" value="IQ"/>
    <property type="match status" value="1"/>
</dbReference>
<accession>A0A6P8QME3</accession>